<comment type="caution">
    <text evidence="10">The sequence shown here is derived from an EMBL/GenBank/DDBJ whole genome shotgun (WGS) entry which is preliminary data.</text>
</comment>
<dbReference type="SUPFAM" id="SSF141523">
    <property type="entry name" value="L,D-transpeptidase catalytic domain-like"/>
    <property type="match status" value="1"/>
</dbReference>
<evidence type="ECO:0000256" key="1">
    <source>
        <dbReference type="ARBA" id="ARBA00004752"/>
    </source>
</evidence>
<evidence type="ECO:0000256" key="3">
    <source>
        <dbReference type="ARBA" id="ARBA00022679"/>
    </source>
</evidence>
<dbReference type="AlphaFoldDB" id="A0A226HSX4"/>
<comment type="similarity">
    <text evidence="2">Belongs to the YkuD family.</text>
</comment>
<dbReference type="GO" id="GO:0005576">
    <property type="term" value="C:extracellular region"/>
    <property type="evidence" value="ECO:0007669"/>
    <property type="project" value="TreeGrafter"/>
</dbReference>
<dbReference type="Pfam" id="PF03734">
    <property type="entry name" value="YkuD"/>
    <property type="match status" value="1"/>
</dbReference>
<dbReference type="PANTHER" id="PTHR30582:SF2">
    <property type="entry name" value="L,D-TRANSPEPTIDASE YCIB-RELATED"/>
    <property type="match status" value="1"/>
</dbReference>
<dbReference type="RefSeq" id="WP_089055433.1">
    <property type="nucleotide sequence ID" value="NZ_MUHA01000026.1"/>
</dbReference>
<evidence type="ECO:0000313" key="10">
    <source>
        <dbReference type="EMBL" id="OXA97377.1"/>
    </source>
</evidence>
<dbReference type="InterPro" id="IPR038063">
    <property type="entry name" value="Transpep_catalytic_dom"/>
</dbReference>
<evidence type="ECO:0000256" key="7">
    <source>
        <dbReference type="PROSITE-ProRule" id="PRU01373"/>
    </source>
</evidence>
<reference evidence="10 11" key="1">
    <citation type="submission" date="2016-11" db="EMBL/GenBank/DDBJ databases">
        <title>Whole genomes of Flavobacteriaceae.</title>
        <authorList>
            <person name="Stine C."/>
            <person name="Li C."/>
            <person name="Tadesse D."/>
        </authorList>
    </citation>
    <scope>NUCLEOTIDE SEQUENCE [LARGE SCALE GENOMIC DNA]</scope>
    <source>
        <strain evidence="10 11">CCUG 59446</strain>
    </source>
</reference>
<feature type="active site" description="Proton donor/acceptor" evidence="7">
    <location>
        <position position="191"/>
    </location>
</feature>
<proteinExistence type="inferred from homology"/>
<keyword evidence="11" id="KW-1185">Reference proteome</keyword>
<dbReference type="PROSITE" id="PS51257">
    <property type="entry name" value="PROKAR_LIPOPROTEIN"/>
    <property type="match status" value="1"/>
</dbReference>
<dbReference type="GO" id="GO:0018104">
    <property type="term" value="P:peptidoglycan-protein cross-linking"/>
    <property type="evidence" value="ECO:0007669"/>
    <property type="project" value="TreeGrafter"/>
</dbReference>
<keyword evidence="8" id="KW-0732">Signal</keyword>
<accession>A0A226HSX4</accession>
<dbReference type="InterPro" id="IPR005490">
    <property type="entry name" value="LD_TPept_cat_dom"/>
</dbReference>
<evidence type="ECO:0000256" key="5">
    <source>
        <dbReference type="ARBA" id="ARBA00022984"/>
    </source>
</evidence>
<feature type="chain" id="PRO_5012940377" description="L,D-TPase catalytic domain-containing protein" evidence="8">
    <location>
        <begin position="24"/>
        <end position="294"/>
    </location>
</feature>
<comment type="pathway">
    <text evidence="1 7">Cell wall biogenesis; peptidoglycan biosynthesis.</text>
</comment>
<dbReference type="GO" id="GO:0071972">
    <property type="term" value="F:peptidoglycan L,D-transpeptidase activity"/>
    <property type="evidence" value="ECO:0007669"/>
    <property type="project" value="TreeGrafter"/>
</dbReference>
<gene>
    <name evidence="10" type="ORF">B0A75_16815</name>
</gene>
<evidence type="ECO:0000259" key="9">
    <source>
        <dbReference type="PROSITE" id="PS52029"/>
    </source>
</evidence>
<dbReference type="Proteomes" id="UP000198336">
    <property type="component" value="Unassembled WGS sequence"/>
</dbReference>
<dbReference type="PANTHER" id="PTHR30582">
    <property type="entry name" value="L,D-TRANSPEPTIDASE"/>
    <property type="match status" value="1"/>
</dbReference>
<dbReference type="PROSITE" id="PS52029">
    <property type="entry name" value="LD_TPASE"/>
    <property type="match status" value="1"/>
</dbReference>
<sequence>MKKLYYTANLSFFLMLVLLGACKKNDKANLTKNTKPKKTIEYKKPKSSVSFQIEKTKGWLKINEADSSKLDIVYALNRTDKANFKKLDSVVIPSDFSGDLVYYMPFPLHVSALKEVSKIIIFSYPAQIFAAYKNGELVYTGPTNMGRKKDPTPTGLFFTNWKAEKTTSTFNDEWDLKWNFNIENKLGVGFHEYELPGYPASHSCLRLLEKDAKYLYKFADEWILKDKENVKVKGTPVIVFGNYNFDGPKPWLQLSSNPKALNIPESEIENEVKPFIPQILENQKLREAEQNTSL</sequence>
<dbReference type="UniPathway" id="UPA00219"/>
<keyword evidence="4 7" id="KW-0133">Cell shape</keyword>
<feature type="domain" description="L,D-TPase catalytic" evidence="9">
    <location>
        <begin position="118"/>
        <end position="240"/>
    </location>
</feature>
<evidence type="ECO:0000256" key="8">
    <source>
        <dbReference type="SAM" id="SignalP"/>
    </source>
</evidence>
<keyword evidence="3" id="KW-0808">Transferase</keyword>
<evidence type="ECO:0000256" key="6">
    <source>
        <dbReference type="ARBA" id="ARBA00023316"/>
    </source>
</evidence>
<dbReference type="GO" id="GO:0016740">
    <property type="term" value="F:transferase activity"/>
    <property type="evidence" value="ECO:0007669"/>
    <property type="project" value="UniProtKB-KW"/>
</dbReference>
<dbReference type="GO" id="GO:0071555">
    <property type="term" value="P:cell wall organization"/>
    <property type="evidence" value="ECO:0007669"/>
    <property type="project" value="UniProtKB-UniRule"/>
</dbReference>
<keyword evidence="6 7" id="KW-0961">Cell wall biogenesis/degradation</keyword>
<dbReference type="InterPro" id="IPR050979">
    <property type="entry name" value="LD-transpeptidase"/>
</dbReference>
<evidence type="ECO:0000313" key="11">
    <source>
        <dbReference type="Proteomes" id="UP000198336"/>
    </source>
</evidence>
<dbReference type="EMBL" id="MUHA01000026">
    <property type="protein sequence ID" value="OXA97377.1"/>
    <property type="molecule type" value="Genomic_DNA"/>
</dbReference>
<name>A0A226HSX4_9FLAO</name>
<evidence type="ECO:0000256" key="2">
    <source>
        <dbReference type="ARBA" id="ARBA00005992"/>
    </source>
</evidence>
<feature type="active site" description="Nucleophile" evidence="7">
    <location>
        <position position="204"/>
    </location>
</feature>
<dbReference type="CDD" id="cd16913">
    <property type="entry name" value="YkuD_like"/>
    <property type="match status" value="1"/>
</dbReference>
<evidence type="ECO:0000256" key="4">
    <source>
        <dbReference type="ARBA" id="ARBA00022960"/>
    </source>
</evidence>
<organism evidence="10 11">
    <name type="scientific">Flavobacterium oncorhynchi</name>
    <dbReference type="NCBI Taxonomy" id="728056"/>
    <lineage>
        <taxon>Bacteria</taxon>
        <taxon>Pseudomonadati</taxon>
        <taxon>Bacteroidota</taxon>
        <taxon>Flavobacteriia</taxon>
        <taxon>Flavobacteriales</taxon>
        <taxon>Flavobacteriaceae</taxon>
        <taxon>Flavobacterium</taxon>
    </lineage>
</organism>
<feature type="signal peptide" evidence="8">
    <location>
        <begin position="1"/>
        <end position="23"/>
    </location>
</feature>
<dbReference type="GO" id="GO:0008360">
    <property type="term" value="P:regulation of cell shape"/>
    <property type="evidence" value="ECO:0007669"/>
    <property type="project" value="UniProtKB-UniRule"/>
</dbReference>
<keyword evidence="5 7" id="KW-0573">Peptidoglycan synthesis</keyword>
<protein>
    <recommendedName>
        <fullName evidence="9">L,D-TPase catalytic domain-containing protein</fullName>
    </recommendedName>
</protein>
<dbReference type="Gene3D" id="2.40.440.10">
    <property type="entry name" value="L,D-transpeptidase catalytic domain-like"/>
    <property type="match status" value="1"/>
</dbReference>